<dbReference type="PANTHER" id="PTHR44846">
    <property type="entry name" value="MANNOSYL-D-GLYCERATE TRANSPORT/METABOLISM SYSTEM REPRESSOR MNGR-RELATED"/>
    <property type="match status" value="1"/>
</dbReference>
<sequence>MFGVAKRVEVSSYDKAVEGILNHIVACDMRPGDAFPPERELCDEIGVSRTTLRSALTHLASTHVVERRQGSGNYLCQSRPTVQLDDLSGFSRIVHTIGGNPSSRVLTCEVVPAGAEIASRLYLPEDGPVLHLERLRLIGGVPAMLETSYLPLARFPGIDAFDFEEVSLSRVLDDEYGVEAVHVTLRVTVARATEREAGLMRVQPDDLIFLECGTRTGSDTNPIEYYRTRYSPSHFRISCKTVM</sequence>
<dbReference type="InterPro" id="IPR036388">
    <property type="entry name" value="WH-like_DNA-bd_sf"/>
</dbReference>
<dbReference type="PANTHER" id="PTHR44846:SF1">
    <property type="entry name" value="MANNOSYL-D-GLYCERATE TRANSPORT_METABOLISM SYSTEM REPRESSOR MNGR-RELATED"/>
    <property type="match status" value="1"/>
</dbReference>
<name>A0A414NFN8_9ACTN</name>
<dbReference type="GO" id="GO:0045892">
    <property type="term" value="P:negative regulation of DNA-templated transcription"/>
    <property type="evidence" value="ECO:0007669"/>
    <property type="project" value="TreeGrafter"/>
</dbReference>
<evidence type="ECO:0000259" key="4">
    <source>
        <dbReference type="PROSITE" id="PS50949"/>
    </source>
</evidence>
<evidence type="ECO:0000313" key="5">
    <source>
        <dbReference type="EMBL" id="RHF38613.1"/>
    </source>
</evidence>
<dbReference type="GO" id="GO:0003677">
    <property type="term" value="F:DNA binding"/>
    <property type="evidence" value="ECO:0007669"/>
    <property type="project" value="UniProtKB-KW"/>
</dbReference>
<gene>
    <name evidence="5" type="ORF">DW682_02640</name>
</gene>
<dbReference type="InterPro" id="IPR036390">
    <property type="entry name" value="WH_DNA-bd_sf"/>
</dbReference>
<keyword evidence="1" id="KW-0805">Transcription regulation</keyword>
<dbReference type="SMART" id="SM00866">
    <property type="entry name" value="UTRA"/>
    <property type="match status" value="1"/>
</dbReference>
<proteinExistence type="predicted"/>
<evidence type="ECO:0000256" key="3">
    <source>
        <dbReference type="ARBA" id="ARBA00023163"/>
    </source>
</evidence>
<dbReference type="SUPFAM" id="SSF46785">
    <property type="entry name" value="Winged helix' DNA-binding domain"/>
    <property type="match status" value="1"/>
</dbReference>
<dbReference type="PROSITE" id="PS50949">
    <property type="entry name" value="HTH_GNTR"/>
    <property type="match status" value="1"/>
</dbReference>
<dbReference type="InParanoid" id="A0A414NFN8"/>
<dbReference type="CDD" id="cd07377">
    <property type="entry name" value="WHTH_GntR"/>
    <property type="match status" value="1"/>
</dbReference>
<organism evidence="5 6">
    <name type="scientific">Collinsella intestinalis</name>
    <dbReference type="NCBI Taxonomy" id="147207"/>
    <lineage>
        <taxon>Bacteria</taxon>
        <taxon>Bacillati</taxon>
        <taxon>Actinomycetota</taxon>
        <taxon>Coriobacteriia</taxon>
        <taxon>Coriobacteriales</taxon>
        <taxon>Coriobacteriaceae</taxon>
        <taxon>Collinsella</taxon>
    </lineage>
</organism>
<dbReference type="Gene3D" id="1.10.10.10">
    <property type="entry name" value="Winged helix-like DNA-binding domain superfamily/Winged helix DNA-binding domain"/>
    <property type="match status" value="1"/>
</dbReference>
<dbReference type="InterPro" id="IPR011663">
    <property type="entry name" value="UTRA"/>
</dbReference>
<dbReference type="SUPFAM" id="SSF64288">
    <property type="entry name" value="Chorismate lyase-like"/>
    <property type="match status" value="1"/>
</dbReference>
<dbReference type="Pfam" id="PF07702">
    <property type="entry name" value="UTRA"/>
    <property type="match status" value="1"/>
</dbReference>
<dbReference type="AlphaFoldDB" id="A0A414NFN8"/>
<protein>
    <submittedName>
        <fullName evidence="5">GntR family transcriptional regulator</fullName>
    </submittedName>
</protein>
<evidence type="ECO:0000256" key="1">
    <source>
        <dbReference type="ARBA" id="ARBA00023015"/>
    </source>
</evidence>
<dbReference type="EMBL" id="QSLJ01000001">
    <property type="protein sequence ID" value="RHF38613.1"/>
    <property type="molecule type" value="Genomic_DNA"/>
</dbReference>
<accession>A0A414NFN8</accession>
<reference evidence="5 6" key="1">
    <citation type="submission" date="2018-08" db="EMBL/GenBank/DDBJ databases">
        <title>A genome reference for cultivated species of the human gut microbiota.</title>
        <authorList>
            <person name="Zou Y."/>
            <person name="Xue W."/>
            <person name="Luo G."/>
        </authorList>
    </citation>
    <scope>NUCLEOTIDE SEQUENCE [LARGE SCALE GENOMIC DNA]</scope>
    <source>
        <strain evidence="5 6">AM25-33</strain>
    </source>
</reference>
<keyword evidence="3" id="KW-0804">Transcription</keyword>
<dbReference type="Pfam" id="PF00392">
    <property type="entry name" value="GntR"/>
    <property type="match status" value="1"/>
</dbReference>
<comment type="caution">
    <text evidence="5">The sequence shown here is derived from an EMBL/GenBank/DDBJ whole genome shotgun (WGS) entry which is preliminary data.</text>
</comment>
<keyword evidence="6" id="KW-1185">Reference proteome</keyword>
<dbReference type="PRINTS" id="PR00035">
    <property type="entry name" value="HTHGNTR"/>
</dbReference>
<dbReference type="InterPro" id="IPR050679">
    <property type="entry name" value="Bact_HTH_transcr_reg"/>
</dbReference>
<evidence type="ECO:0000313" key="6">
    <source>
        <dbReference type="Proteomes" id="UP000283983"/>
    </source>
</evidence>
<dbReference type="GO" id="GO:0003700">
    <property type="term" value="F:DNA-binding transcription factor activity"/>
    <property type="evidence" value="ECO:0007669"/>
    <property type="project" value="InterPro"/>
</dbReference>
<feature type="domain" description="HTH gntR-type" evidence="4">
    <location>
        <begin position="10"/>
        <end position="78"/>
    </location>
</feature>
<keyword evidence="2" id="KW-0238">DNA-binding</keyword>
<dbReference type="InterPro" id="IPR000524">
    <property type="entry name" value="Tscrpt_reg_HTH_GntR"/>
</dbReference>
<dbReference type="Proteomes" id="UP000283983">
    <property type="component" value="Unassembled WGS sequence"/>
</dbReference>
<dbReference type="InterPro" id="IPR028978">
    <property type="entry name" value="Chorismate_lyase_/UTRA_dom_sf"/>
</dbReference>
<dbReference type="Gene3D" id="3.40.1410.10">
    <property type="entry name" value="Chorismate lyase-like"/>
    <property type="match status" value="1"/>
</dbReference>
<dbReference type="SMART" id="SM00345">
    <property type="entry name" value="HTH_GNTR"/>
    <property type="match status" value="1"/>
</dbReference>
<evidence type="ECO:0000256" key="2">
    <source>
        <dbReference type="ARBA" id="ARBA00023125"/>
    </source>
</evidence>